<gene>
    <name evidence="2" type="ORF">Pmani_034037</name>
</gene>
<proteinExistence type="predicted"/>
<feature type="non-terminal residue" evidence="2">
    <location>
        <position position="380"/>
    </location>
</feature>
<keyword evidence="3" id="KW-1185">Reference proteome</keyword>
<dbReference type="Proteomes" id="UP001292094">
    <property type="component" value="Unassembled WGS sequence"/>
</dbReference>
<evidence type="ECO:0000313" key="3">
    <source>
        <dbReference type="Proteomes" id="UP001292094"/>
    </source>
</evidence>
<evidence type="ECO:0000256" key="1">
    <source>
        <dbReference type="SAM" id="MobiDB-lite"/>
    </source>
</evidence>
<comment type="caution">
    <text evidence="2">The sequence shown here is derived from an EMBL/GenBank/DDBJ whole genome shotgun (WGS) entry which is preliminary data.</text>
</comment>
<dbReference type="EMBL" id="JAWZYT010004599">
    <property type="protein sequence ID" value="KAK4293253.1"/>
    <property type="molecule type" value="Genomic_DNA"/>
</dbReference>
<evidence type="ECO:0000313" key="2">
    <source>
        <dbReference type="EMBL" id="KAK4293253.1"/>
    </source>
</evidence>
<name>A0AAE1TPJ9_9EUCA</name>
<organism evidence="2 3">
    <name type="scientific">Petrolisthes manimaculis</name>
    <dbReference type="NCBI Taxonomy" id="1843537"/>
    <lineage>
        <taxon>Eukaryota</taxon>
        <taxon>Metazoa</taxon>
        <taxon>Ecdysozoa</taxon>
        <taxon>Arthropoda</taxon>
        <taxon>Crustacea</taxon>
        <taxon>Multicrustacea</taxon>
        <taxon>Malacostraca</taxon>
        <taxon>Eumalacostraca</taxon>
        <taxon>Eucarida</taxon>
        <taxon>Decapoda</taxon>
        <taxon>Pleocyemata</taxon>
        <taxon>Anomura</taxon>
        <taxon>Galatheoidea</taxon>
        <taxon>Porcellanidae</taxon>
        <taxon>Petrolisthes</taxon>
    </lineage>
</organism>
<dbReference type="AlphaFoldDB" id="A0AAE1TPJ9"/>
<sequence>MVEAGGAEVVVVGERAKCHHGRPGCEPGREQCPPSRPLHIIKSLLLPPVVENKADTPKSLLNDHRRVVCEGVVFVSYFEQTLDSYRQVLWVSDSGRSGGVINHSSSQSWRLVWKSSDHRVSEKSHRVRTKDIEVVSVMDPKFVLDSCDPRDKCSDYCHYYYTFPDFFHHMKSLSKLLISTTLQPDSCDAAPKRKYETTNNEKSLVSRSELNVTTNRVSHPSANNPVVPGADIKKVLRSIATSSDMNGNTRMETRLPVTLEKPNPATVKKPRHIGTTKEVNPNTNNRISSLRATADELNGNTNMKHNNSHTNTNEVNEITHRKLKILSACLDELNIITDTEMSCIANVDEQRVDTERKSKRSVLVKNELNANTDREKQQSP</sequence>
<accession>A0AAE1TPJ9</accession>
<reference evidence="2" key="1">
    <citation type="submission" date="2023-11" db="EMBL/GenBank/DDBJ databases">
        <title>Genome assemblies of two species of porcelain crab, Petrolisthes cinctipes and Petrolisthes manimaculis (Anomura: Porcellanidae).</title>
        <authorList>
            <person name="Angst P."/>
        </authorList>
    </citation>
    <scope>NUCLEOTIDE SEQUENCE</scope>
    <source>
        <strain evidence="2">PB745_02</strain>
        <tissue evidence="2">Gill</tissue>
    </source>
</reference>
<feature type="region of interest" description="Disordered" evidence="1">
    <location>
        <begin position="262"/>
        <end position="284"/>
    </location>
</feature>
<protein>
    <submittedName>
        <fullName evidence="2">Uncharacterized protein</fullName>
    </submittedName>
</protein>
<feature type="region of interest" description="Disordered" evidence="1">
    <location>
        <begin position="351"/>
        <end position="380"/>
    </location>
</feature>